<organism evidence="2 3">
    <name type="scientific">Panagrellus redivivus</name>
    <name type="common">Microworm</name>
    <dbReference type="NCBI Taxonomy" id="6233"/>
    <lineage>
        <taxon>Eukaryota</taxon>
        <taxon>Metazoa</taxon>
        <taxon>Ecdysozoa</taxon>
        <taxon>Nematoda</taxon>
        <taxon>Chromadorea</taxon>
        <taxon>Rhabditida</taxon>
        <taxon>Tylenchina</taxon>
        <taxon>Panagrolaimomorpha</taxon>
        <taxon>Panagrolaimoidea</taxon>
        <taxon>Panagrolaimidae</taxon>
        <taxon>Panagrellus</taxon>
    </lineage>
</organism>
<evidence type="ECO:0000313" key="3">
    <source>
        <dbReference type="WBParaSite" id="Pan_g15294.t1"/>
    </source>
</evidence>
<evidence type="ECO:0000313" key="2">
    <source>
        <dbReference type="Proteomes" id="UP000492821"/>
    </source>
</evidence>
<dbReference type="Proteomes" id="UP000492821">
    <property type="component" value="Unassembled WGS sequence"/>
</dbReference>
<keyword evidence="2" id="KW-1185">Reference proteome</keyword>
<accession>A0A7E4V253</accession>
<reference evidence="2" key="1">
    <citation type="journal article" date="2013" name="Genetics">
        <title>The draft genome and transcriptome of Panagrellus redivivus are shaped by the harsh demands of a free-living lifestyle.</title>
        <authorList>
            <person name="Srinivasan J."/>
            <person name="Dillman A.R."/>
            <person name="Macchietto M.G."/>
            <person name="Heikkinen L."/>
            <person name="Lakso M."/>
            <person name="Fracchia K.M."/>
            <person name="Antoshechkin I."/>
            <person name="Mortazavi A."/>
            <person name="Wong G."/>
            <person name="Sternberg P.W."/>
        </authorList>
    </citation>
    <scope>NUCLEOTIDE SEQUENCE [LARGE SCALE GENOMIC DNA]</scope>
    <source>
        <strain evidence="2">MT8872</strain>
    </source>
</reference>
<feature type="region of interest" description="Disordered" evidence="1">
    <location>
        <begin position="88"/>
        <end position="121"/>
    </location>
</feature>
<dbReference type="WBParaSite" id="Pan_g15294.t1">
    <property type="protein sequence ID" value="Pan_g15294.t1"/>
    <property type="gene ID" value="Pan_g15294"/>
</dbReference>
<evidence type="ECO:0000256" key="1">
    <source>
        <dbReference type="SAM" id="MobiDB-lite"/>
    </source>
</evidence>
<sequence length="121" mass="13888">MEAIKSKVNDAGKPQVYKIFLTPSGSLVAQRQAGETAQAESDPQCSCRENSRKFELSDKILEESESWKGQWLAYAKIDHIWGQKCRRRLQPTSHAPSQRRSHHQLQQRGLPGHQRPQQLQK</sequence>
<proteinExistence type="predicted"/>
<protein>
    <submittedName>
        <fullName evidence="3">NTR domain-containing protein</fullName>
    </submittedName>
</protein>
<dbReference type="AlphaFoldDB" id="A0A7E4V253"/>
<name>A0A7E4V253_PANRE</name>
<reference evidence="3" key="2">
    <citation type="submission" date="2020-10" db="UniProtKB">
        <authorList>
            <consortium name="WormBaseParasite"/>
        </authorList>
    </citation>
    <scope>IDENTIFICATION</scope>
</reference>